<dbReference type="InterPro" id="IPR007197">
    <property type="entry name" value="rSAM"/>
</dbReference>
<organism evidence="6 7">
    <name type="scientific">Desulfosporosinus youngiae DSM 17734</name>
    <dbReference type="NCBI Taxonomy" id="768710"/>
    <lineage>
        <taxon>Bacteria</taxon>
        <taxon>Bacillati</taxon>
        <taxon>Bacillota</taxon>
        <taxon>Clostridia</taxon>
        <taxon>Eubacteriales</taxon>
        <taxon>Desulfitobacteriaceae</taxon>
        <taxon>Desulfosporosinus</taxon>
    </lineage>
</organism>
<accession>H5XSN8</accession>
<dbReference type="SFLD" id="SFLDS00029">
    <property type="entry name" value="Radical_SAM"/>
    <property type="match status" value="1"/>
</dbReference>
<dbReference type="EMBL" id="CM001441">
    <property type="protein sequence ID" value="EHQ87706.1"/>
    <property type="molecule type" value="Genomic_DNA"/>
</dbReference>
<dbReference type="SMART" id="SM00729">
    <property type="entry name" value="Elp3"/>
    <property type="match status" value="1"/>
</dbReference>
<keyword evidence="1" id="KW-0949">S-adenosyl-L-methionine</keyword>
<dbReference type="GO" id="GO:0051536">
    <property type="term" value="F:iron-sulfur cluster binding"/>
    <property type="evidence" value="ECO:0007669"/>
    <property type="project" value="UniProtKB-KW"/>
</dbReference>
<keyword evidence="3" id="KW-0408">Iron</keyword>
<gene>
    <name evidence="6" type="ORF">DesyoDRAFT_0517</name>
</gene>
<reference evidence="6 7" key="1">
    <citation type="submission" date="2011-11" db="EMBL/GenBank/DDBJ databases">
        <title>The Noncontiguous Finished genome of Desulfosporosinus youngiae DSM 17734.</title>
        <authorList>
            <consortium name="US DOE Joint Genome Institute (JGI-PGF)"/>
            <person name="Lucas S."/>
            <person name="Han J."/>
            <person name="Lapidus A."/>
            <person name="Cheng J.-F."/>
            <person name="Goodwin L."/>
            <person name="Pitluck S."/>
            <person name="Peters L."/>
            <person name="Ovchinnikova G."/>
            <person name="Lu M."/>
            <person name="Land M.L."/>
            <person name="Hauser L."/>
            <person name="Pester M."/>
            <person name="Spring S."/>
            <person name="Ollivier B."/>
            <person name="Rattei T."/>
            <person name="Klenk H.-P."/>
            <person name="Wagner M."/>
            <person name="Loy A."/>
            <person name="Woyke T.J."/>
        </authorList>
    </citation>
    <scope>NUCLEOTIDE SEQUENCE [LARGE SCALE GENOMIC DNA]</scope>
    <source>
        <strain evidence="6 7">DSM 17734</strain>
    </source>
</reference>
<dbReference type="STRING" id="768710.DesyoDRAFT_0517"/>
<keyword evidence="2" id="KW-0479">Metal-binding</keyword>
<sequence length="296" mass="33317">MEQNAYSLETNDWIKRGWEIRTNNFPPEIYFDYPTKTESVSLTGTSCSLNCAHCGGHYLKGMTDIKELNPQSDTELAFSSALISGGCTVDGKVPFWNRLDLLHELKNRKVRLNFHVGLIDEQESQLLKGLADVVSFDFIGDEDTIREVYGLKHTLEDYIRVYRDLRKHVKLIPHLTIGLKGGIWSGEEKALAMLETIGLDGLVFNVFIPTPGTRYSDRTPPDLEEVILFLAKARVRLPKTPLALGCMRPKGSYRQKLDEAAVALGINRIVIPTPRARQLVEEKGLTIKRGEECCAL</sequence>
<dbReference type="AlphaFoldDB" id="H5XSN8"/>
<evidence type="ECO:0000256" key="3">
    <source>
        <dbReference type="ARBA" id="ARBA00023004"/>
    </source>
</evidence>
<evidence type="ECO:0000259" key="5">
    <source>
        <dbReference type="SMART" id="SM00729"/>
    </source>
</evidence>
<evidence type="ECO:0000256" key="1">
    <source>
        <dbReference type="ARBA" id="ARBA00022691"/>
    </source>
</evidence>
<dbReference type="Proteomes" id="UP000005104">
    <property type="component" value="Chromosome"/>
</dbReference>
<dbReference type="GO" id="GO:0003824">
    <property type="term" value="F:catalytic activity"/>
    <property type="evidence" value="ECO:0007669"/>
    <property type="project" value="InterPro"/>
</dbReference>
<dbReference type="PANTHER" id="PTHR43288:SF2">
    <property type="entry name" value="RADICAL SAM CORE DOMAIN-CONTAINING PROTEIN"/>
    <property type="match status" value="1"/>
</dbReference>
<dbReference type="InterPro" id="IPR006638">
    <property type="entry name" value="Elp3/MiaA/NifB-like_rSAM"/>
</dbReference>
<dbReference type="Gene3D" id="3.20.20.70">
    <property type="entry name" value="Aldolase class I"/>
    <property type="match status" value="1"/>
</dbReference>
<feature type="domain" description="Elp3/MiaA/NifB-like radical SAM core" evidence="5">
    <location>
        <begin position="37"/>
        <end position="232"/>
    </location>
</feature>
<evidence type="ECO:0000256" key="4">
    <source>
        <dbReference type="ARBA" id="ARBA00023014"/>
    </source>
</evidence>
<dbReference type="HOGENOM" id="CLU_067819_1_0_9"/>
<dbReference type="SUPFAM" id="SSF102114">
    <property type="entry name" value="Radical SAM enzymes"/>
    <property type="match status" value="1"/>
</dbReference>
<evidence type="ECO:0000313" key="7">
    <source>
        <dbReference type="Proteomes" id="UP000005104"/>
    </source>
</evidence>
<dbReference type="PANTHER" id="PTHR43288">
    <property type="entry name" value="BIOTIN SYNTHASE-RELATED PROTEIN, RADICAL SAM SUPERFAMILY"/>
    <property type="match status" value="1"/>
</dbReference>
<proteinExistence type="predicted"/>
<keyword evidence="7" id="KW-1185">Reference proteome</keyword>
<name>H5XSN8_9FIRM</name>
<dbReference type="InterPro" id="IPR058240">
    <property type="entry name" value="rSAM_sf"/>
</dbReference>
<evidence type="ECO:0000313" key="6">
    <source>
        <dbReference type="EMBL" id="EHQ87706.1"/>
    </source>
</evidence>
<dbReference type="InterPro" id="IPR013785">
    <property type="entry name" value="Aldolase_TIM"/>
</dbReference>
<dbReference type="SFLD" id="SFLDG01113">
    <property type="entry name" value="Uncharacterised_Radical_SAM_Su"/>
    <property type="match status" value="1"/>
</dbReference>
<dbReference type="eggNOG" id="COG1856">
    <property type="taxonomic scope" value="Bacteria"/>
</dbReference>
<keyword evidence="4" id="KW-0411">Iron-sulfur</keyword>
<evidence type="ECO:0000256" key="2">
    <source>
        <dbReference type="ARBA" id="ARBA00022723"/>
    </source>
</evidence>
<dbReference type="GO" id="GO:0046872">
    <property type="term" value="F:metal ion binding"/>
    <property type="evidence" value="ECO:0007669"/>
    <property type="project" value="UniProtKB-KW"/>
</dbReference>
<protein>
    <submittedName>
        <fullName evidence="6">Biotin synthetase-like uncharacterized protein</fullName>
    </submittedName>
</protein>